<proteinExistence type="predicted"/>
<feature type="chain" id="PRO_5026647930" description="Chemosensory protein" evidence="1">
    <location>
        <begin position="20"/>
        <end position="135"/>
    </location>
</feature>
<dbReference type="PANTHER" id="PTHR11257:SF12">
    <property type="entry name" value="EJACULATORY BULB-SPECIFIC PROTEIN 3-RELATED"/>
    <property type="match status" value="1"/>
</dbReference>
<gene>
    <name evidence="2" type="ORF">Cfor_11298</name>
</gene>
<name>A0A6L2Q2Z0_COPFO</name>
<dbReference type="Gene3D" id="1.10.2080.10">
    <property type="entry name" value="Insect odorant-binding protein A10/Ejaculatory bulb-specific protein 3"/>
    <property type="match status" value="1"/>
</dbReference>
<evidence type="ECO:0008006" key="4">
    <source>
        <dbReference type="Google" id="ProtNLM"/>
    </source>
</evidence>
<dbReference type="Proteomes" id="UP000502823">
    <property type="component" value="Unassembled WGS sequence"/>
</dbReference>
<reference evidence="3" key="1">
    <citation type="submission" date="2020-01" db="EMBL/GenBank/DDBJ databases">
        <title>Draft genome sequence of the Termite Coptotermes fromosanus.</title>
        <authorList>
            <person name="Itakura S."/>
            <person name="Yosikawa Y."/>
            <person name="Umezawa K."/>
        </authorList>
    </citation>
    <scope>NUCLEOTIDE SEQUENCE [LARGE SCALE GENOMIC DNA]</scope>
</reference>
<evidence type="ECO:0000313" key="2">
    <source>
        <dbReference type="EMBL" id="GFG36217.1"/>
    </source>
</evidence>
<dbReference type="OrthoDB" id="6344725at2759"/>
<dbReference type="SUPFAM" id="SSF100910">
    <property type="entry name" value="Chemosensory protein Csp2"/>
    <property type="match status" value="1"/>
</dbReference>
<keyword evidence="1" id="KW-0732">Signal</keyword>
<dbReference type="Pfam" id="PF03392">
    <property type="entry name" value="OS-D"/>
    <property type="match status" value="1"/>
</dbReference>
<evidence type="ECO:0000256" key="1">
    <source>
        <dbReference type="SAM" id="SignalP"/>
    </source>
</evidence>
<comment type="caution">
    <text evidence="2">The sequence shown here is derived from an EMBL/GenBank/DDBJ whole genome shotgun (WGS) entry which is preliminary data.</text>
</comment>
<dbReference type="AlphaFoldDB" id="A0A6L2Q2Z0"/>
<protein>
    <recommendedName>
        <fullName evidence="4">Chemosensory protein</fullName>
    </recommendedName>
</protein>
<evidence type="ECO:0000313" key="3">
    <source>
        <dbReference type="Proteomes" id="UP000502823"/>
    </source>
</evidence>
<organism evidence="2 3">
    <name type="scientific">Coptotermes formosanus</name>
    <name type="common">Formosan subterranean termite</name>
    <dbReference type="NCBI Taxonomy" id="36987"/>
    <lineage>
        <taxon>Eukaryota</taxon>
        <taxon>Metazoa</taxon>
        <taxon>Ecdysozoa</taxon>
        <taxon>Arthropoda</taxon>
        <taxon>Hexapoda</taxon>
        <taxon>Insecta</taxon>
        <taxon>Pterygota</taxon>
        <taxon>Neoptera</taxon>
        <taxon>Polyneoptera</taxon>
        <taxon>Dictyoptera</taxon>
        <taxon>Blattodea</taxon>
        <taxon>Blattoidea</taxon>
        <taxon>Termitoidae</taxon>
        <taxon>Rhinotermitidae</taxon>
        <taxon>Coptotermes</taxon>
    </lineage>
</organism>
<sequence length="135" mass="15501">MRSALLLLLILTVTHLVVSAPAPDSDKYTTRYDSIDVNGILRSERLLRNYFNCLMDKGPCTREGLELKKSIPDALLTECSKCSDAQKKQAGHVMSFIQLYHPDMWEVLLNKYDPEGTFRKKYGIADDEEEEEEDR</sequence>
<dbReference type="InterPro" id="IPR005055">
    <property type="entry name" value="A10/PebIII"/>
</dbReference>
<dbReference type="InParanoid" id="A0A6L2Q2Z0"/>
<dbReference type="InterPro" id="IPR036682">
    <property type="entry name" value="OS_D_A10/PebIII_sf"/>
</dbReference>
<keyword evidence="3" id="KW-1185">Reference proteome</keyword>
<dbReference type="PANTHER" id="PTHR11257">
    <property type="entry name" value="CHEMOSENSORY PROTEIN-RELATED"/>
    <property type="match status" value="1"/>
</dbReference>
<dbReference type="EMBL" id="BLKM01000621">
    <property type="protein sequence ID" value="GFG36217.1"/>
    <property type="molecule type" value="Genomic_DNA"/>
</dbReference>
<accession>A0A6L2Q2Z0</accession>
<feature type="signal peptide" evidence="1">
    <location>
        <begin position="1"/>
        <end position="19"/>
    </location>
</feature>